<reference evidence="6 7" key="1">
    <citation type="journal article" date="2015" name="Genome Announc.">
        <title>Draft genome sequence of a Halorubrum H3 strain isolated from the burlinskoye salt lake (Altai Krai, Russia).</title>
        <authorList>
            <person name="Rozanov A.S."/>
            <person name="Bryanskaya A.V."/>
            <person name="Malup T.K."/>
            <person name="Kotenko A.V."/>
            <person name="Peltek S.E."/>
        </authorList>
    </citation>
    <scope>NUCLEOTIDE SEQUENCE [LARGE SCALE GENOMIC DNA]</scope>
    <source>
        <strain evidence="6 7">H3</strain>
    </source>
</reference>
<evidence type="ECO:0000313" key="7">
    <source>
        <dbReference type="Proteomes" id="UP000053331"/>
    </source>
</evidence>
<evidence type="ECO:0000256" key="1">
    <source>
        <dbReference type="ARBA" id="ARBA00022705"/>
    </source>
</evidence>
<dbReference type="InterPro" id="IPR027417">
    <property type="entry name" value="P-loop_NTPase"/>
</dbReference>
<evidence type="ECO:0000256" key="2">
    <source>
        <dbReference type="ARBA" id="ARBA00022741"/>
    </source>
</evidence>
<dbReference type="OrthoDB" id="270161at2157"/>
<gene>
    <name evidence="6" type="ORF">FK85_05500</name>
</gene>
<keyword evidence="7" id="KW-1185">Reference proteome</keyword>
<dbReference type="InterPro" id="IPR041664">
    <property type="entry name" value="AAA_16"/>
</dbReference>
<dbReference type="Gene3D" id="3.40.50.300">
    <property type="entry name" value="P-loop containing nucleotide triphosphate hydrolases"/>
    <property type="match status" value="1"/>
</dbReference>
<keyword evidence="2" id="KW-0547">Nucleotide-binding</keyword>
<evidence type="ECO:0000259" key="4">
    <source>
        <dbReference type="Pfam" id="PF13191"/>
    </source>
</evidence>
<dbReference type="GO" id="GO:0006260">
    <property type="term" value="P:DNA replication"/>
    <property type="evidence" value="ECO:0007669"/>
    <property type="project" value="UniProtKB-KW"/>
</dbReference>
<name>A0A081EUU3_9EURY</name>
<dbReference type="GO" id="GO:0005524">
    <property type="term" value="F:ATP binding"/>
    <property type="evidence" value="ECO:0007669"/>
    <property type="project" value="UniProtKB-KW"/>
</dbReference>
<comment type="caution">
    <text evidence="6">The sequence shown here is derived from an EMBL/GenBank/DDBJ whole genome shotgun (WGS) entry which is preliminary data.</text>
</comment>
<dbReference type="Pfam" id="PF13191">
    <property type="entry name" value="AAA_16"/>
    <property type="match status" value="1"/>
</dbReference>
<dbReference type="Proteomes" id="UP000053331">
    <property type="component" value="Unassembled WGS sequence"/>
</dbReference>
<dbReference type="SUPFAM" id="SSF52540">
    <property type="entry name" value="P-loop containing nucleoside triphosphate hydrolases"/>
    <property type="match status" value="1"/>
</dbReference>
<accession>A0A081EUU3</accession>
<sequence>MIVRPEVFDDETPPPDLRHREHQVQQLIQLLHRARTGSAQGALITGPSGVGKTVLGKTVLEEFAREYGTRWTWIQTLGKTTGDVFRDAIRAVGGDVAGNTPNDELAGRLRQAIAGDDYLLLLDEGDDLAGTGAVGKLTAVPGVEVAVICHEPDDWLARAEAEVRQYFHGGRVALERYGVDELADILRDRAQVGLVDGAVTREQLETIADDVAGVAREGIQTLHAAAEIGVEREHSRIYDVDVDDAYERARSRIREANLSSLPFHHRVLYELIRDVGGITGREFHQRYEAIAERVYANRERMPISRRDRRNKLDKLQEYDLIERERIDHRWLYTAVDPDLAAPLDVRLAPSRIS</sequence>
<dbReference type="RefSeq" id="WP_050026587.1">
    <property type="nucleotide sequence ID" value="NZ_JNFH02000089.1"/>
</dbReference>
<organism evidence="6 7">
    <name type="scientific">Halorubrum saccharovorum</name>
    <dbReference type="NCBI Taxonomy" id="2248"/>
    <lineage>
        <taxon>Archaea</taxon>
        <taxon>Methanobacteriati</taxon>
        <taxon>Methanobacteriota</taxon>
        <taxon>Stenosarchaea group</taxon>
        <taxon>Halobacteria</taxon>
        <taxon>Halobacteriales</taxon>
        <taxon>Haloferacaceae</taxon>
        <taxon>Halorubrum</taxon>
    </lineage>
</organism>
<dbReference type="InterPro" id="IPR055237">
    <property type="entry name" value="Cdc6_lid"/>
</dbReference>
<evidence type="ECO:0000256" key="3">
    <source>
        <dbReference type="ARBA" id="ARBA00022840"/>
    </source>
</evidence>
<proteinExistence type="predicted"/>
<dbReference type="Pfam" id="PF22703">
    <property type="entry name" value="Cdc6_lid"/>
    <property type="match status" value="1"/>
</dbReference>
<evidence type="ECO:0000259" key="5">
    <source>
        <dbReference type="Pfam" id="PF22703"/>
    </source>
</evidence>
<evidence type="ECO:0000313" key="6">
    <source>
        <dbReference type="EMBL" id="KDS91181.1"/>
    </source>
</evidence>
<feature type="domain" description="Orc1-like AAA ATPase" evidence="4">
    <location>
        <begin position="18"/>
        <end position="89"/>
    </location>
</feature>
<dbReference type="EMBL" id="JNFH02000089">
    <property type="protein sequence ID" value="KDS91181.1"/>
    <property type="molecule type" value="Genomic_DNA"/>
</dbReference>
<dbReference type="Gene3D" id="1.10.8.60">
    <property type="match status" value="1"/>
</dbReference>
<keyword evidence="1" id="KW-0235">DNA replication</keyword>
<protein>
    <submittedName>
        <fullName evidence="6">ATPase AAA</fullName>
    </submittedName>
</protein>
<feature type="domain" description="Cdc6 AAA+ ATPase-type lid" evidence="5">
    <location>
        <begin position="184"/>
        <end position="247"/>
    </location>
</feature>
<keyword evidence="3" id="KW-0067">ATP-binding</keyword>
<dbReference type="AlphaFoldDB" id="A0A081EUU3"/>